<dbReference type="NCBIfam" id="TIGR00044">
    <property type="entry name" value="YggS family pyridoxal phosphate-dependent enzyme"/>
    <property type="match status" value="1"/>
</dbReference>
<evidence type="ECO:0000259" key="4">
    <source>
        <dbReference type="Pfam" id="PF01168"/>
    </source>
</evidence>
<evidence type="ECO:0000256" key="3">
    <source>
        <dbReference type="RuleBase" id="RU004514"/>
    </source>
</evidence>
<evidence type="ECO:0000256" key="1">
    <source>
        <dbReference type="ARBA" id="ARBA00022898"/>
    </source>
</evidence>
<comment type="similarity">
    <text evidence="2 3">Belongs to the pyridoxal phosphate-binding protein YggS/PROSC family.</text>
</comment>
<feature type="modified residue" description="N6-(pyridoxal phosphate)lysine" evidence="2">
    <location>
        <position position="36"/>
    </location>
</feature>
<evidence type="ECO:0000313" key="5">
    <source>
        <dbReference type="EMBL" id="MEK7949717.1"/>
    </source>
</evidence>
<dbReference type="EMBL" id="JBBUKT010000001">
    <property type="protein sequence ID" value="MEK7949717.1"/>
    <property type="molecule type" value="Genomic_DNA"/>
</dbReference>
<dbReference type="PIRSF" id="PIRSF004848">
    <property type="entry name" value="YBL036c_PLPDEIII"/>
    <property type="match status" value="1"/>
</dbReference>
<keyword evidence="6" id="KW-1185">Reference proteome</keyword>
<dbReference type="RefSeq" id="WP_341403135.1">
    <property type="nucleotide sequence ID" value="NZ_JBBUKT010000001.1"/>
</dbReference>
<organism evidence="5 6">
    <name type="scientific">Luteolibacter soli</name>
    <dbReference type="NCBI Taxonomy" id="3135280"/>
    <lineage>
        <taxon>Bacteria</taxon>
        <taxon>Pseudomonadati</taxon>
        <taxon>Verrucomicrobiota</taxon>
        <taxon>Verrucomicrobiia</taxon>
        <taxon>Verrucomicrobiales</taxon>
        <taxon>Verrucomicrobiaceae</taxon>
        <taxon>Luteolibacter</taxon>
    </lineage>
</organism>
<comment type="caution">
    <text evidence="5">The sequence shown here is derived from an EMBL/GenBank/DDBJ whole genome shotgun (WGS) entry which is preliminary data.</text>
</comment>
<dbReference type="InterPro" id="IPR029066">
    <property type="entry name" value="PLP-binding_barrel"/>
</dbReference>
<sequence>MGDLAGRLAALRGRIDDACRRAGRETGEVALLAVSKTFPAEAVQEAYEAGQRCFGESRQQEAAPKIEVLPTDIEWHFIGGLQRNKARKVVAAFPVIHSVDSLRLAEYLDRVAGEEGKRPKIYLEVNIAGEASKGGFSAKELLASAGALAGFRDVEITGLMAIPPDDAEAARRWFAATRELRDRLRVESGLALTGLSMGMSADFEDAVLEGSTVVRVGSALFGYRSYPA</sequence>
<dbReference type="Proteomes" id="UP001371305">
    <property type="component" value="Unassembled WGS sequence"/>
</dbReference>
<dbReference type="SUPFAM" id="SSF51419">
    <property type="entry name" value="PLP-binding barrel"/>
    <property type="match status" value="1"/>
</dbReference>
<comment type="function">
    <text evidence="2">Pyridoxal 5'-phosphate (PLP)-binding protein, which is involved in PLP homeostasis.</text>
</comment>
<feature type="domain" description="Alanine racemase N-terminal" evidence="4">
    <location>
        <begin position="8"/>
        <end position="224"/>
    </location>
</feature>
<dbReference type="PROSITE" id="PS01211">
    <property type="entry name" value="UPF0001"/>
    <property type="match status" value="1"/>
</dbReference>
<evidence type="ECO:0000313" key="6">
    <source>
        <dbReference type="Proteomes" id="UP001371305"/>
    </source>
</evidence>
<gene>
    <name evidence="5" type="ORF">WKV53_04390</name>
</gene>
<accession>A0ABU9ASC8</accession>
<dbReference type="InterPro" id="IPR001608">
    <property type="entry name" value="Ala_racemase_N"/>
</dbReference>
<proteinExistence type="inferred from homology"/>
<reference evidence="5 6" key="1">
    <citation type="submission" date="2024-04" db="EMBL/GenBank/DDBJ databases">
        <title>Luteolibacter sp. isolated from soil.</title>
        <authorList>
            <person name="An J."/>
        </authorList>
    </citation>
    <scope>NUCLEOTIDE SEQUENCE [LARGE SCALE GENOMIC DNA]</scope>
    <source>
        <strain evidence="5 6">Y139</strain>
    </source>
</reference>
<dbReference type="Gene3D" id="3.20.20.10">
    <property type="entry name" value="Alanine racemase"/>
    <property type="match status" value="1"/>
</dbReference>
<evidence type="ECO:0000256" key="2">
    <source>
        <dbReference type="HAMAP-Rule" id="MF_02087"/>
    </source>
</evidence>
<keyword evidence="1 2" id="KW-0663">Pyridoxal phosphate</keyword>
<dbReference type="PANTHER" id="PTHR10146">
    <property type="entry name" value="PROLINE SYNTHETASE CO-TRANSCRIBED BACTERIAL HOMOLOG PROTEIN"/>
    <property type="match status" value="1"/>
</dbReference>
<dbReference type="CDD" id="cd00635">
    <property type="entry name" value="PLPDE_III_YBL036c_like"/>
    <property type="match status" value="1"/>
</dbReference>
<dbReference type="PANTHER" id="PTHR10146:SF14">
    <property type="entry name" value="PYRIDOXAL PHOSPHATE HOMEOSTASIS PROTEIN"/>
    <property type="match status" value="1"/>
</dbReference>
<protein>
    <recommendedName>
        <fullName evidence="2">Pyridoxal phosphate homeostasis protein</fullName>
        <shortName evidence="2">PLP homeostasis protein</shortName>
    </recommendedName>
</protein>
<dbReference type="Pfam" id="PF01168">
    <property type="entry name" value="Ala_racemase_N"/>
    <property type="match status" value="1"/>
</dbReference>
<dbReference type="HAMAP" id="MF_02087">
    <property type="entry name" value="PLP_homeostasis"/>
    <property type="match status" value="1"/>
</dbReference>
<dbReference type="InterPro" id="IPR011078">
    <property type="entry name" value="PyrdxlP_homeostasis"/>
</dbReference>
<name>A0ABU9ASC8_9BACT</name>